<protein>
    <recommendedName>
        <fullName evidence="8">FYVE-type domain-containing protein</fullName>
    </recommendedName>
</protein>
<keyword evidence="5" id="KW-0175">Coiled coil</keyword>
<evidence type="ECO:0000259" key="8">
    <source>
        <dbReference type="PROSITE" id="PS50178"/>
    </source>
</evidence>
<dbReference type="PANTHER" id="PTHR46280">
    <property type="entry name" value="PLECKSTRIN HOMOLOGY DOMAIN-CONTAINING FAMILY F MEMBER 2-RELATED"/>
    <property type="match status" value="1"/>
</dbReference>
<evidence type="ECO:0000256" key="4">
    <source>
        <dbReference type="PROSITE-ProRule" id="PRU00091"/>
    </source>
</evidence>
<gene>
    <name evidence="9" type="ORF">PCOR1329_LOCUS42018</name>
</gene>
<feature type="compositionally biased region" description="Basic and acidic residues" evidence="6">
    <location>
        <begin position="95"/>
        <end position="105"/>
    </location>
</feature>
<feature type="coiled-coil region" evidence="5">
    <location>
        <begin position="441"/>
        <end position="468"/>
    </location>
</feature>
<dbReference type="InterPro" id="IPR000306">
    <property type="entry name" value="Znf_FYVE"/>
</dbReference>
<evidence type="ECO:0000313" key="9">
    <source>
        <dbReference type="EMBL" id="CAK0849295.1"/>
    </source>
</evidence>
<feature type="compositionally biased region" description="Low complexity" evidence="6">
    <location>
        <begin position="142"/>
        <end position="157"/>
    </location>
</feature>
<keyword evidence="7" id="KW-0812">Transmembrane</keyword>
<evidence type="ECO:0000256" key="2">
    <source>
        <dbReference type="ARBA" id="ARBA00022771"/>
    </source>
</evidence>
<dbReference type="EMBL" id="CAUYUJ010015049">
    <property type="protein sequence ID" value="CAK0849295.1"/>
    <property type="molecule type" value="Genomic_DNA"/>
</dbReference>
<dbReference type="Proteomes" id="UP001189429">
    <property type="component" value="Unassembled WGS sequence"/>
</dbReference>
<evidence type="ECO:0000313" key="10">
    <source>
        <dbReference type="Proteomes" id="UP001189429"/>
    </source>
</evidence>
<keyword evidence="1" id="KW-0479">Metal-binding</keyword>
<evidence type="ECO:0000256" key="7">
    <source>
        <dbReference type="SAM" id="Phobius"/>
    </source>
</evidence>
<evidence type="ECO:0000256" key="6">
    <source>
        <dbReference type="SAM" id="MobiDB-lite"/>
    </source>
</evidence>
<keyword evidence="2 4" id="KW-0863">Zinc-finger</keyword>
<evidence type="ECO:0000256" key="5">
    <source>
        <dbReference type="SAM" id="Coils"/>
    </source>
</evidence>
<dbReference type="Gene3D" id="3.30.40.10">
    <property type="entry name" value="Zinc/RING finger domain, C3HC4 (zinc finger)"/>
    <property type="match status" value="1"/>
</dbReference>
<dbReference type="Pfam" id="PF01363">
    <property type="entry name" value="FYVE"/>
    <property type="match status" value="1"/>
</dbReference>
<keyword evidence="7" id="KW-0472">Membrane</keyword>
<evidence type="ECO:0000256" key="3">
    <source>
        <dbReference type="ARBA" id="ARBA00022833"/>
    </source>
</evidence>
<feature type="domain" description="FYVE-type" evidence="8">
    <location>
        <begin position="590"/>
        <end position="654"/>
    </location>
</feature>
<accession>A0ABN9TSW9</accession>
<dbReference type="InterPro" id="IPR051765">
    <property type="entry name" value="PH_domain-containing_F"/>
</dbReference>
<evidence type="ECO:0000256" key="1">
    <source>
        <dbReference type="ARBA" id="ARBA00022723"/>
    </source>
</evidence>
<comment type="caution">
    <text evidence="9">The sequence shown here is derived from an EMBL/GenBank/DDBJ whole genome shotgun (WGS) entry which is preliminary data.</text>
</comment>
<keyword evidence="3" id="KW-0862">Zinc</keyword>
<dbReference type="InterPro" id="IPR013083">
    <property type="entry name" value="Znf_RING/FYVE/PHD"/>
</dbReference>
<dbReference type="SUPFAM" id="SSF57903">
    <property type="entry name" value="FYVE/PHD zinc finger"/>
    <property type="match status" value="1"/>
</dbReference>
<keyword evidence="10" id="KW-1185">Reference proteome</keyword>
<dbReference type="InterPro" id="IPR011011">
    <property type="entry name" value="Znf_FYVE_PHD"/>
</dbReference>
<name>A0ABN9TSW9_9DINO</name>
<proteinExistence type="predicted"/>
<organism evidence="9 10">
    <name type="scientific">Prorocentrum cordatum</name>
    <dbReference type="NCBI Taxonomy" id="2364126"/>
    <lineage>
        <taxon>Eukaryota</taxon>
        <taxon>Sar</taxon>
        <taxon>Alveolata</taxon>
        <taxon>Dinophyceae</taxon>
        <taxon>Prorocentrales</taxon>
        <taxon>Prorocentraceae</taxon>
        <taxon>Prorocentrum</taxon>
    </lineage>
</organism>
<feature type="region of interest" description="Disordered" evidence="6">
    <location>
        <begin position="66"/>
        <end position="177"/>
    </location>
</feature>
<reference evidence="9" key="1">
    <citation type="submission" date="2023-10" db="EMBL/GenBank/DDBJ databases">
        <authorList>
            <person name="Chen Y."/>
            <person name="Shah S."/>
            <person name="Dougan E. K."/>
            <person name="Thang M."/>
            <person name="Chan C."/>
        </authorList>
    </citation>
    <scope>NUCLEOTIDE SEQUENCE [LARGE SCALE GENOMIC DNA]</scope>
</reference>
<dbReference type="PANTHER" id="PTHR46280:SF3">
    <property type="entry name" value="PLECKSTRIN HOMOLOGY DOMAIN-CONTAINING FAMILY F MEMBER 1 HOMOLOG"/>
    <property type="match status" value="1"/>
</dbReference>
<feature type="compositionally biased region" description="Low complexity" evidence="6">
    <location>
        <begin position="74"/>
        <end position="94"/>
    </location>
</feature>
<feature type="transmembrane region" description="Helical" evidence="7">
    <location>
        <begin position="209"/>
        <end position="230"/>
    </location>
</feature>
<dbReference type="PROSITE" id="PS50178">
    <property type="entry name" value="ZF_FYVE"/>
    <property type="match status" value="1"/>
</dbReference>
<keyword evidence="7" id="KW-1133">Transmembrane helix</keyword>
<dbReference type="SMART" id="SM00064">
    <property type="entry name" value="FYVE"/>
    <property type="match status" value="1"/>
</dbReference>
<sequence>MPQGRRREEEGPRMAVPGCTAPRCARGACETLPCAMGPARALAAALAWALLPRGGAFRARGVELPELRQEAGRARGPASRAAPAGQEEAPAELQAGERPEARQEVGRPTGPASPVPRRAVRGETPPARQAGGHSEAEREAGSPRLPASRPASPARQPAGHEGARTSRKPVGPSALSALGSGRLGGAAAARSGALTRQALQGVDHLQEQALGAAVVVYALVVVCCAAYTIAGKDDHRTQELKRLQSFERDRLNEAVHTLADQMEASLAEMAEDATLLAESNFEDKRRDFLKFLRSMKEQPQKLGHAGLAASLRRFVRQWLEAFKECSLDPGSAPVVVLQDEELGRTESMPVAEMLGLLVEKLDKVEVRFAVKAVVELRAARNARTDPGSAAARSVLPPVRCICAATCAVLLGVALAALNWARDLELYAVCALIAALASPLIAMRADTSLERLNLQVAQLKEQKADVEARHTEVARVFGKLQSVTHLWLHRVLPRLELLTEVHAALAHASASEAAGLLNAGCDMLDQVTKALGPLPLWWGDTMLSEKHLAVLTAQLTDSSQGVSTRVDAGATLLDKSIARSIARKNDGWAAKKSAADCCGCKQSFYVGGVLICRRNHCRRCGGLFCTQCTTQEMCVPKLGYAIPVKVCDKCALELVKEENVQKQMAQASRALGSGARVLRVVTPLEFLSVRKICLLGMMSKDLSSDPHVALRIDQGEWEGTGTTDEYFSPAFDDWFLLPVRRNDRLLMLGVFGEAPDDEVSDPRARKEAQPLGVAELRFRDLPVNTWTTVRKPLDGVTQGDVEMEVRFSEDALHLT</sequence>
<dbReference type="InterPro" id="IPR017455">
    <property type="entry name" value="Znf_FYVE-rel"/>
</dbReference>